<sequence length="80" mass="9440">MQKPNQFKIMIHSENESIKGQEILFKLECYWKDDIRPNFSDNQKKYLLVSGHAISFCNENEIALHQNIPLIDIDELDSFL</sequence>
<name>N8WC60_9GAMM</name>
<protein>
    <submittedName>
        <fullName evidence="1">Uncharacterized protein</fullName>
    </submittedName>
</protein>
<dbReference type="HOGENOM" id="CLU_2581757_0_0_6"/>
<evidence type="ECO:0000313" key="2">
    <source>
        <dbReference type="Proteomes" id="UP000013049"/>
    </source>
</evidence>
<evidence type="ECO:0000313" key="1">
    <source>
        <dbReference type="EMBL" id="ENU92519.1"/>
    </source>
</evidence>
<accession>N8WC60</accession>
<dbReference type="RefSeq" id="WP_004770728.1">
    <property type="nucleotide sequence ID" value="NZ_KB849357.1"/>
</dbReference>
<organism evidence="1 2">
    <name type="scientific">Acinetobacter vivianii</name>
    <dbReference type="NCBI Taxonomy" id="1776742"/>
    <lineage>
        <taxon>Bacteria</taxon>
        <taxon>Pseudomonadati</taxon>
        <taxon>Pseudomonadota</taxon>
        <taxon>Gammaproteobacteria</taxon>
        <taxon>Moraxellales</taxon>
        <taxon>Moraxellaceae</taxon>
        <taxon>Acinetobacter</taxon>
    </lineage>
</organism>
<gene>
    <name evidence="1" type="ORF">F971_01501</name>
</gene>
<dbReference type="EMBL" id="APPC01000016">
    <property type="protein sequence ID" value="ENU92519.1"/>
    <property type="molecule type" value="Genomic_DNA"/>
</dbReference>
<dbReference type="PATRIC" id="fig|1217712.3.peg.1444"/>
<reference evidence="1 2" key="1">
    <citation type="submission" date="2013-02" db="EMBL/GenBank/DDBJ databases">
        <title>The Genome Sequence of Acinetobacter sp. NIPH 758.</title>
        <authorList>
            <consortium name="The Broad Institute Genome Sequencing Platform"/>
            <consortium name="The Broad Institute Genome Sequencing Center for Infectious Disease"/>
            <person name="Cerqueira G."/>
            <person name="Feldgarden M."/>
            <person name="Courvalin P."/>
            <person name="Perichon B."/>
            <person name="Grillot-Courvalin C."/>
            <person name="Clermont D."/>
            <person name="Rocha E."/>
            <person name="Yoon E.-J."/>
            <person name="Nemec A."/>
            <person name="Walker B."/>
            <person name="Young S.K."/>
            <person name="Zeng Q."/>
            <person name="Gargeya S."/>
            <person name="Fitzgerald M."/>
            <person name="Haas B."/>
            <person name="Abouelleil A."/>
            <person name="Alvarado L."/>
            <person name="Arachchi H.M."/>
            <person name="Berlin A.M."/>
            <person name="Chapman S.B."/>
            <person name="Dewar J."/>
            <person name="Goldberg J."/>
            <person name="Griggs A."/>
            <person name="Gujja S."/>
            <person name="Hansen M."/>
            <person name="Howarth C."/>
            <person name="Imamovic A."/>
            <person name="Larimer J."/>
            <person name="McCowan C."/>
            <person name="Murphy C."/>
            <person name="Neiman D."/>
            <person name="Pearson M."/>
            <person name="Priest M."/>
            <person name="Roberts A."/>
            <person name="Saif S."/>
            <person name="Shea T."/>
            <person name="Sisk P."/>
            <person name="Sykes S."/>
            <person name="Wortman J."/>
            <person name="Nusbaum C."/>
            <person name="Birren B."/>
        </authorList>
    </citation>
    <scope>NUCLEOTIDE SEQUENCE [LARGE SCALE GENOMIC DNA]</scope>
    <source>
        <strain evidence="1 2">NIPH 758</strain>
    </source>
</reference>
<dbReference type="AlphaFoldDB" id="N8WC60"/>
<comment type="caution">
    <text evidence="1">The sequence shown here is derived from an EMBL/GenBank/DDBJ whole genome shotgun (WGS) entry which is preliminary data.</text>
</comment>
<proteinExistence type="predicted"/>
<dbReference type="Proteomes" id="UP000013049">
    <property type="component" value="Unassembled WGS sequence"/>
</dbReference>